<protein>
    <recommendedName>
        <fullName evidence="8">Outer membrane lipoprotein-sorting protein</fullName>
    </recommendedName>
</protein>
<evidence type="ECO:0000256" key="1">
    <source>
        <dbReference type="ARBA" id="ARBA00011245"/>
    </source>
</evidence>
<evidence type="ECO:0000313" key="7">
    <source>
        <dbReference type="Proteomes" id="UP000183613"/>
    </source>
</evidence>
<name>A0A0J6G2J5_PSEDM</name>
<dbReference type="RefSeq" id="WP_048360958.1">
    <property type="nucleotide sequence ID" value="NZ_FNUD01000002.1"/>
</dbReference>
<feature type="signal peptide" evidence="5">
    <location>
        <begin position="1"/>
        <end position="21"/>
    </location>
</feature>
<dbReference type="EMBL" id="FNUD01000002">
    <property type="protein sequence ID" value="SEF03157.1"/>
    <property type="molecule type" value="Genomic_DNA"/>
</dbReference>
<evidence type="ECO:0000256" key="3">
    <source>
        <dbReference type="ARBA" id="ARBA00022729"/>
    </source>
</evidence>
<dbReference type="OrthoDB" id="116979at2"/>
<feature type="chain" id="PRO_5009776952" description="Outer membrane lipoprotein-sorting protein" evidence="5">
    <location>
        <begin position="22"/>
        <end position="253"/>
    </location>
</feature>
<evidence type="ECO:0000256" key="2">
    <source>
        <dbReference type="ARBA" id="ARBA00022448"/>
    </source>
</evidence>
<accession>A0A0J6G2J5</accession>
<evidence type="ECO:0000256" key="4">
    <source>
        <dbReference type="ARBA" id="ARBA00022927"/>
    </source>
</evidence>
<dbReference type="InterPro" id="IPR019207">
    <property type="entry name" value="DUF2092"/>
</dbReference>
<reference evidence="6" key="1">
    <citation type="submission" date="2016-10" db="EMBL/GenBank/DDBJ databases">
        <authorList>
            <person name="Varghese N."/>
            <person name="Submissions S."/>
        </authorList>
    </citation>
    <scope>NUCLEOTIDE SEQUENCE [LARGE SCALE GENOMIC DNA]</scope>
    <source>
        <strain evidence="6">LMG 25555</strain>
    </source>
</reference>
<evidence type="ECO:0000256" key="5">
    <source>
        <dbReference type="SAM" id="SignalP"/>
    </source>
</evidence>
<dbReference type="AlphaFoldDB" id="A0A0J6G2J5"/>
<dbReference type="SUPFAM" id="SSF89392">
    <property type="entry name" value="Prokaryotic lipoproteins and lipoprotein localization factors"/>
    <property type="match status" value="1"/>
</dbReference>
<keyword evidence="2" id="KW-0813">Transport</keyword>
<dbReference type="Gene3D" id="2.50.20.10">
    <property type="entry name" value="Lipoprotein localisation LolA/LolB/LppX"/>
    <property type="match status" value="1"/>
</dbReference>
<comment type="caution">
    <text evidence="6">The sequence shown here is derived from an EMBL/GenBank/DDBJ whole genome shotgun (WGS) entry which is preliminary data.</text>
</comment>
<comment type="subunit">
    <text evidence="1">Monomer.</text>
</comment>
<proteinExistence type="predicted"/>
<keyword evidence="3 5" id="KW-0732">Signal</keyword>
<dbReference type="GO" id="GO:0015031">
    <property type="term" value="P:protein transport"/>
    <property type="evidence" value="ECO:0007669"/>
    <property type="project" value="UniProtKB-KW"/>
</dbReference>
<gene>
    <name evidence="6" type="ORF">SAMN04489800_3772</name>
</gene>
<dbReference type="Proteomes" id="UP000183613">
    <property type="component" value="Unassembled WGS sequence"/>
</dbReference>
<organism evidence="6 7">
    <name type="scientific">Pseudomonas deceptionensis</name>
    <dbReference type="NCBI Taxonomy" id="882211"/>
    <lineage>
        <taxon>Bacteria</taxon>
        <taxon>Pseudomonadati</taxon>
        <taxon>Pseudomonadota</taxon>
        <taxon>Gammaproteobacteria</taxon>
        <taxon>Pseudomonadales</taxon>
        <taxon>Pseudomonadaceae</taxon>
        <taxon>Pseudomonas</taxon>
    </lineage>
</organism>
<dbReference type="InterPro" id="IPR029046">
    <property type="entry name" value="LolA/LolB/LppX"/>
</dbReference>
<keyword evidence="4" id="KW-0653">Protein transport</keyword>
<dbReference type="PATRIC" id="fig|882211.3.peg.3292"/>
<evidence type="ECO:0008006" key="8">
    <source>
        <dbReference type="Google" id="ProtNLM"/>
    </source>
</evidence>
<evidence type="ECO:0000313" key="6">
    <source>
        <dbReference type="EMBL" id="SEF03157.1"/>
    </source>
</evidence>
<sequence>MPPFRHALLGLLLAITGQAQAGDAVAIEPGALQALERMGSYLRSLKQFGVEARSQTDQVLENGQTIEFHHATRLLAQQPDKLMVSVDDQGMRRSLYYNGKTFTLYQSPSTYYARTPAPASIDALIDVLDVRYGIELPLADLFRWNAGTARQVGLKSAVLIGSDTLDGQRCDHYALRQDDIDWQLWLRQGEQPLPCRLTISRRDIPEKPRHSVDYTWQLNAPINAGSFEFVPPAGAQEVPLQWAPNKYSLEAQP</sequence>
<dbReference type="Pfam" id="PF09865">
    <property type="entry name" value="DUF2092"/>
    <property type="match status" value="1"/>
</dbReference>
<keyword evidence="7" id="KW-1185">Reference proteome</keyword>